<comment type="similarity">
    <text evidence="1">Belongs to the class-II aminoacyl-tRNA synthetase family. Type 1 subfamily.</text>
</comment>
<dbReference type="GO" id="GO:0005737">
    <property type="term" value="C:cytoplasm"/>
    <property type="evidence" value="ECO:0007669"/>
    <property type="project" value="InterPro"/>
</dbReference>
<evidence type="ECO:0000256" key="6">
    <source>
        <dbReference type="ARBA" id="ARBA00023146"/>
    </source>
</evidence>
<dbReference type="EC" id="6.1.1.12" evidence="9"/>
<feature type="domain" description="GAD" evidence="8">
    <location>
        <begin position="32"/>
        <end position="124"/>
    </location>
</feature>
<evidence type="ECO:0000256" key="1">
    <source>
        <dbReference type="ARBA" id="ARBA00006303"/>
    </source>
</evidence>
<dbReference type="PRINTS" id="PR01042">
    <property type="entry name" value="TRNASYNTHASP"/>
</dbReference>
<proteinExistence type="inferred from homology"/>
<evidence type="ECO:0000256" key="5">
    <source>
        <dbReference type="ARBA" id="ARBA00022917"/>
    </source>
</evidence>
<dbReference type="InterPro" id="IPR002312">
    <property type="entry name" value="Asp/Asn-tRNA-synth_IIb"/>
</dbReference>
<comment type="caution">
    <text evidence="9">The sequence shown here is derived from an EMBL/GenBank/DDBJ whole genome shotgun (WGS) entry which is preliminary data.</text>
</comment>
<gene>
    <name evidence="9" type="primary">aspS_27</name>
    <name evidence="9" type="ORF">SDC9_93431</name>
</gene>
<feature type="domain" description="Aminoacyl-tRNA synthetase class II (D/K/N)" evidence="7">
    <location>
        <begin position="2"/>
        <end position="279"/>
    </location>
</feature>
<organism evidence="9">
    <name type="scientific">bioreactor metagenome</name>
    <dbReference type="NCBI Taxonomy" id="1076179"/>
    <lineage>
        <taxon>unclassified sequences</taxon>
        <taxon>metagenomes</taxon>
        <taxon>ecological metagenomes</taxon>
    </lineage>
</organism>
<evidence type="ECO:0000256" key="3">
    <source>
        <dbReference type="ARBA" id="ARBA00022741"/>
    </source>
</evidence>
<keyword evidence="6" id="KW-0030">Aminoacyl-tRNA synthetase</keyword>
<sequence length="309" mass="34289">MARYGSDKPDTRFGLELVDLSDVVKSSEFSVFQNALASGGSVRAVNAKGASASFSRKELDAMGEFVKTYRAKGLIWMNDKADGLASPILKFLSEDEIAAIRKATNLEEGDVLFIIADSNKTVFASLGALRLKLAEKLNLIPKDKYNLLWVTEFPQFEWSEEENRFMAMHHPFTSPLDDDIDRLESDPANVRAKAYDIVLNGVEIGGGSIRIHSQELQKRMFRALGFTDEQAEYRFGFLTDAFRYGPPPHGGMAYGLDRLAMIITGSSSIRDVIAFPKVQNASCPMTGAPDFVDDKQLVELHIACTEKEE</sequence>
<evidence type="ECO:0000256" key="2">
    <source>
        <dbReference type="ARBA" id="ARBA00022598"/>
    </source>
</evidence>
<dbReference type="GO" id="GO:0006422">
    <property type="term" value="P:aspartyl-tRNA aminoacylation"/>
    <property type="evidence" value="ECO:0007669"/>
    <property type="project" value="TreeGrafter"/>
</dbReference>
<dbReference type="GO" id="GO:0005524">
    <property type="term" value="F:ATP binding"/>
    <property type="evidence" value="ECO:0007669"/>
    <property type="project" value="UniProtKB-KW"/>
</dbReference>
<keyword evidence="4" id="KW-0067">ATP-binding</keyword>
<keyword evidence="3" id="KW-0547">Nucleotide-binding</keyword>
<dbReference type="SUPFAM" id="SSF55681">
    <property type="entry name" value="Class II aaRS and biotin synthetases"/>
    <property type="match status" value="1"/>
</dbReference>
<dbReference type="PANTHER" id="PTHR22594:SF5">
    <property type="entry name" value="ASPARTATE--TRNA LIGASE, MITOCHONDRIAL"/>
    <property type="match status" value="1"/>
</dbReference>
<accession>A0A645A0L1</accession>
<dbReference type="EMBL" id="VSSQ01011390">
    <property type="protein sequence ID" value="MPM46725.1"/>
    <property type="molecule type" value="Genomic_DNA"/>
</dbReference>
<dbReference type="SUPFAM" id="SSF55261">
    <property type="entry name" value="GAD domain-like"/>
    <property type="match status" value="1"/>
</dbReference>
<dbReference type="GO" id="GO:0004815">
    <property type="term" value="F:aspartate-tRNA ligase activity"/>
    <property type="evidence" value="ECO:0007669"/>
    <property type="project" value="UniProtKB-EC"/>
</dbReference>
<dbReference type="Pfam" id="PF00152">
    <property type="entry name" value="tRNA-synt_2"/>
    <property type="match status" value="1"/>
</dbReference>
<name>A0A645A0L1_9ZZZZ</name>
<evidence type="ECO:0000259" key="8">
    <source>
        <dbReference type="Pfam" id="PF02938"/>
    </source>
</evidence>
<dbReference type="PANTHER" id="PTHR22594">
    <property type="entry name" value="ASPARTYL/LYSYL-TRNA SYNTHETASE"/>
    <property type="match status" value="1"/>
</dbReference>
<evidence type="ECO:0000259" key="7">
    <source>
        <dbReference type="Pfam" id="PF00152"/>
    </source>
</evidence>
<dbReference type="InterPro" id="IPR045864">
    <property type="entry name" value="aa-tRNA-synth_II/BPL/LPL"/>
</dbReference>
<dbReference type="InterPro" id="IPR029351">
    <property type="entry name" value="GAD_dom"/>
</dbReference>
<dbReference type="Pfam" id="PF02938">
    <property type="entry name" value="GAD"/>
    <property type="match status" value="1"/>
</dbReference>
<dbReference type="InterPro" id="IPR004115">
    <property type="entry name" value="GAD-like_sf"/>
</dbReference>
<keyword evidence="2 9" id="KW-0436">Ligase</keyword>
<evidence type="ECO:0000313" key="9">
    <source>
        <dbReference type="EMBL" id="MPM46725.1"/>
    </source>
</evidence>
<dbReference type="InterPro" id="IPR004364">
    <property type="entry name" value="Aa-tRNA-synt_II"/>
</dbReference>
<protein>
    <submittedName>
        <fullName evidence="9">Aspartate--tRNA ligase</fullName>
        <ecNumber evidence="9">6.1.1.12</ecNumber>
    </submittedName>
</protein>
<reference evidence="9" key="1">
    <citation type="submission" date="2019-08" db="EMBL/GenBank/DDBJ databases">
        <authorList>
            <person name="Kucharzyk K."/>
            <person name="Murdoch R.W."/>
            <person name="Higgins S."/>
            <person name="Loffler F."/>
        </authorList>
    </citation>
    <scope>NUCLEOTIDE SEQUENCE</scope>
</reference>
<dbReference type="AlphaFoldDB" id="A0A645A0L1"/>
<keyword evidence="5" id="KW-0648">Protein biosynthesis</keyword>
<dbReference type="Gene3D" id="3.30.930.10">
    <property type="entry name" value="Bira Bifunctional Protein, Domain 2"/>
    <property type="match status" value="1"/>
</dbReference>
<evidence type="ECO:0000256" key="4">
    <source>
        <dbReference type="ARBA" id="ARBA00022840"/>
    </source>
</evidence>